<dbReference type="EMBL" id="SSSN01000015">
    <property type="protein sequence ID" value="THG29045.1"/>
    <property type="molecule type" value="Genomic_DNA"/>
</dbReference>
<dbReference type="RefSeq" id="WP_136425434.1">
    <property type="nucleotide sequence ID" value="NZ_SSSN01000015.1"/>
</dbReference>
<keyword evidence="1" id="KW-0812">Transmembrane</keyword>
<name>A0A4S4FIN7_9MICO</name>
<feature type="transmembrane region" description="Helical" evidence="1">
    <location>
        <begin position="105"/>
        <end position="127"/>
    </location>
</feature>
<organism evidence="2 3">
    <name type="scientific">Orlajensenia flava</name>
    <dbReference type="NCBI Taxonomy" id="2565934"/>
    <lineage>
        <taxon>Bacteria</taxon>
        <taxon>Bacillati</taxon>
        <taxon>Actinomycetota</taxon>
        <taxon>Actinomycetes</taxon>
        <taxon>Micrococcales</taxon>
        <taxon>Microbacteriaceae</taxon>
        <taxon>Orlajensenia</taxon>
    </lineage>
</organism>
<comment type="caution">
    <text evidence="2">The sequence shown here is derived from an EMBL/GenBank/DDBJ whole genome shotgun (WGS) entry which is preliminary data.</text>
</comment>
<dbReference type="OrthoDB" id="3377884at2"/>
<dbReference type="AlphaFoldDB" id="A0A4S4FIN7"/>
<accession>A0A4S4FIN7</accession>
<dbReference type="InterPro" id="IPR047928">
    <property type="entry name" value="Perm_prefix_1"/>
</dbReference>
<gene>
    <name evidence="2" type="ORF">E6C70_15605</name>
</gene>
<evidence type="ECO:0000313" key="2">
    <source>
        <dbReference type="EMBL" id="THG29045.1"/>
    </source>
</evidence>
<evidence type="ECO:0000313" key="3">
    <source>
        <dbReference type="Proteomes" id="UP000307380"/>
    </source>
</evidence>
<feature type="transmembrane region" description="Helical" evidence="1">
    <location>
        <begin position="133"/>
        <end position="153"/>
    </location>
</feature>
<protein>
    <submittedName>
        <fullName evidence="2">Uncharacterized protein</fullName>
    </submittedName>
</protein>
<keyword evidence="1" id="KW-0472">Membrane</keyword>
<feature type="transmembrane region" description="Helical" evidence="1">
    <location>
        <begin position="255"/>
        <end position="277"/>
    </location>
</feature>
<reference evidence="2 3" key="1">
    <citation type="submission" date="2019-04" db="EMBL/GenBank/DDBJ databases">
        <authorList>
            <person name="Jiang L."/>
        </authorList>
    </citation>
    <scope>NUCLEOTIDE SEQUENCE [LARGE SCALE GENOMIC DNA]</scope>
    <source>
        <strain evidence="2 3">YIM 131861</strain>
    </source>
</reference>
<feature type="transmembrane region" description="Helical" evidence="1">
    <location>
        <begin position="200"/>
        <end position="222"/>
    </location>
</feature>
<sequence>MADTSTPRPRGGDIHRLLDEAFTGVDMTPETQDLKEEVRANLVARVADLEAAGASPTDAAQSAIDELGDIRELVGDSPPESAAGPSAASHSAAYQRARVRPRPAYVVRAVLASIIASVAITLAVLALTGLLPIPVGPCIALIGIAATALAWIVGDSLVQETTTNHPMPRERAGGYFWASLLTLLGAGCTALVAVGALPVWSLAIVAIGLAGGVVLFAFLAATQTNRHKAWLRAAQREHADIGDRFERDPAAAARFGIYTAVIWIVAIAGVVVVGLTVGWIWSWIPVLGGFVVMMLVLARMLFGASAEQR</sequence>
<evidence type="ECO:0000256" key="1">
    <source>
        <dbReference type="SAM" id="Phobius"/>
    </source>
</evidence>
<proteinExistence type="predicted"/>
<feature type="transmembrane region" description="Helical" evidence="1">
    <location>
        <begin position="174"/>
        <end position="194"/>
    </location>
</feature>
<keyword evidence="1" id="KW-1133">Transmembrane helix</keyword>
<keyword evidence="3" id="KW-1185">Reference proteome</keyword>
<feature type="transmembrane region" description="Helical" evidence="1">
    <location>
        <begin position="283"/>
        <end position="302"/>
    </location>
</feature>
<dbReference type="NCBIfam" id="NF038403">
    <property type="entry name" value="perm_prefix_1"/>
    <property type="match status" value="1"/>
</dbReference>
<dbReference type="Proteomes" id="UP000307380">
    <property type="component" value="Unassembled WGS sequence"/>
</dbReference>